<evidence type="ECO:0000256" key="13">
    <source>
        <dbReference type="ARBA" id="ARBA00023134"/>
    </source>
</evidence>
<protein>
    <recommendedName>
        <fullName evidence="14">Bifunctional adenosylcobalamin biosynthesis protein</fullName>
        <ecNumber evidence="14">2.7.1.156</ecNumber>
        <ecNumber evidence="14">2.7.7.62</ecNumber>
    </recommendedName>
</protein>
<dbReference type="PIRSF" id="PIRSF006135">
    <property type="entry name" value="CobU"/>
    <property type="match status" value="1"/>
</dbReference>
<keyword evidence="13 14" id="KW-0342">GTP-binding</keyword>
<evidence type="ECO:0000256" key="4">
    <source>
        <dbReference type="ARBA" id="ARBA00003889"/>
    </source>
</evidence>
<keyword evidence="8 14" id="KW-0169">Cobalamin biosynthesis</keyword>
<evidence type="ECO:0000313" key="15">
    <source>
        <dbReference type="EMBL" id="MDV5822488.1"/>
    </source>
</evidence>
<evidence type="ECO:0000256" key="10">
    <source>
        <dbReference type="ARBA" id="ARBA00022741"/>
    </source>
</evidence>
<keyword evidence="9 14" id="KW-0808">Transferase</keyword>
<dbReference type="SUPFAM" id="SSF52540">
    <property type="entry name" value="P-loop containing nucleoside triphosphate hydrolases"/>
    <property type="match status" value="1"/>
</dbReference>
<name>A0ABU3ZSJ9_9SPHN</name>
<comment type="pathway">
    <text evidence="6 14">Cofactor biosynthesis; adenosylcobalamin biosynthesis; adenosylcobalamin from cob(II)yrinate a,c-diamide: step 5/7.</text>
</comment>
<keyword evidence="15" id="KW-0548">Nucleotidyltransferase</keyword>
<dbReference type="EMBL" id="JAPTHD010000001">
    <property type="protein sequence ID" value="MDV5822488.1"/>
    <property type="molecule type" value="Genomic_DNA"/>
</dbReference>
<comment type="pathway">
    <text evidence="5 14">Cofactor biosynthesis; adenosylcobalamin biosynthesis; adenosylcobalamin from cob(II)yrinate a,c-diamide: step 6/7.</text>
</comment>
<evidence type="ECO:0000256" key="3">
    <source>
        <dbReference type="ARBA" id="ARBA00001522"/>
    </source>
</evidence>
<dbReference type="CDD" id="cd00544">
    <property type="entry name" value="CobU"/>
    <property type="match status" value="1"/>
</dbReference>
<dbReference type="EC" id="2.7.1.156" evidence="14"/>
<dbReference type="PANTHER" id="PTHR34848:SF1">
    <property type="entry name" value="BIFUNCTIONAL ADENOSYLCOBALAMIN BIOSYNTHESIS PROTEIN COBU"/>
    <property type="match status" value="1"/>
</dbReference>
<dbReference type="PANTHER" id="PTHR34848">
    <property type="match status" value="1"/>
</dbReference>
<evidence type="ECO:0000313" key="16">
    <source>
        <dbReference type="Proteomes" id="UP001185984"/>
    </source>
</evidence>
<evidence type="ECO:0000256" key="5">
    <source>
        <dbReference type="ARBA" id="ARBA00004692"/>
    </source>
</evidence>
<evidence type="ECO:0000256" key="1">
    <source>
        <dbReference type="ARBA" id="ARBA00000312"/>
    </source>
</evidence>
<dbReference type="Gene3D" id="3.40.50.300">
    <property type="entry name" value="P-loop containing nucleotide triphosphate hydrolases"/>
    <property type="match status" value="1"/>
</dbReference>
<evidence type="ECO:0000256" key="14">
    <source>
        <dbReference type="PIRNR" id="PIRNR006135"/>
    </source>
</evidence>
<keyword evidence="16" id="KW-1185">Reference proteome</keyword>
<dbReference type="RefSeq" id="WP_317515666.1">
    <property type="nucleotide sequence ID" value="NZ_JAPTHD010000001.1"/>
</dbReference>
<sequence>MSSHRLLVLGGARSGKSRYAQKRAEASAGAPVFIATADAFDDEMRARIDRHRADRDARWACVEAPVALPQAIEALSGQGKVVLVDCLTLWLSNLMLADEDVDAAGDALARAVAGFDGALILVANEVGWGIVPDNGLARRFRDEAGRINQAIAAICDEVALVAAGLTLALKRPGRPVDSHE</sequence>
<dbReference type="InterPro" id="IPR003203">
    <property type="entry name" value="CobU/CobP"/>
</dbReference>
<comment type="function">
    <text evidence="4 14">Catalyzes ATP-dependent phosphorylation of adenosylcobinamide and addition of GMP to adenosylcobinamide phosphate.</text>
</comment>
<comment type="caution">
    <text evidence="15">The sequence shown here is derived from an EMBL/GenBank/DDBJ whole genome shotgun (WGS) entry which is preliminary data.</text>
</comment>
<evidence type="ECO:0000256" key="11">
    <source>
        <dbReference type="ARBA" id="ARBA00022777"/>
    </source>
</evidence>
<keyword evidence="10 14" id="KW-0547">Nucleotide-binding</keyword>
<dbReference type="GO" id="GO:0043752">
    <property type="term" value="F:adenosylcobinamide kinase activity"/>
    <property type="evidence" value="ECO:0007669"/>
    <property type="project" value="UniProtKB-EC"/>
</dbReference>
<evidence type="ECO:0000256" key="6">
    <source>
        <dbReference type="ARBA" id="ARBA00005159"/>
    </source>
</evidence>
<evidence type="ECO:0000256" key="2">
    <source>
        <dbReference type="ARBA" id="ARBA00000711"/>
    </source>
</evidence>
<keyword evidence="11 14" id="KW-0418">Kinase</keyword>
<evidence type="ECO:0000256" key="12">
    <source>
        <dbReference type="ARBA" id="ARBA00022840"/>
    </source>
</evidence>
<dbReference type="Pfam" id="PF02283">
    <property type="entry name" value="CobU"/>
    <property type="match status" value="1"/>
</dbReference>
<organism evidence="15 16">
    <name type="scientific">Sphingobium naphthae</name>
    <dbReference type="NCBI Taxonomy" id="1886786"/>
    <lineage>
        <taxon>Bacteria</taxon>
        <taxon>Pseudomonadati</taxon>
        <taxon>Pseudomonadota</taxon>
        <taxon>Alphaproteobacteria</taxon>
        <taxon>Sphingomonadales</taxon>
        <taxon>Sphingomonadaceae</taxon>
        <taxon>Sphingobium</taxon>
    </lineage>
</organism>
<comment type="catalytic activity">
    <reaction evidence="3">
        <text>adenosylcob(III)inamide + GTP = adenosylcob(III)inamide phosphate + GDP + H(+)</text>
        <dbReference type="Rhea" id="RHEA:15765"/>
        <dbReference type="ChEBI" id="CHEBI:2480"/>
        <dbReference type="ChEBI" id="CHEBI:15378"/>
        <dbReference type="ChEBI" id="CHEBI:37565"/>
        <dbReference type="ChEBI" id="CHEBI:58189"/>
        <dbReference type="ChEBI" id="CHEBI:58502"/>
        <dbReference type="EC" id="2.7.1.156"/>
    </reaction>
</comment>
<gene>
    <name evidence="15" type="primary">cobU</name>
    <name evidence="15" type="ORF">O0R41_02580</name>
</gene>
<dbReference type="Proteomes" id="UP001185984">
    <property type="component" value="Unassembled WGS sequence"/>
</dbReference>
<comment type="catalytic activity">
    <reaction evidence="2 14">
        <text>adenosylcob(III)inamide phosphate + GTP + H(+) = adenosylcob(III)inamide-GDP + diphosphate</text>
        <dbReference type="Rhea" id="RHEA:22712"/>
        <dbReference type="ChEBI" id="CHEBI:15378"/>
        <dbReference type="ChEBI" id="CHEBI:33019"/>
        <dbReference type="ChEBI" id="CHEBI:37565"/>
        <dbReference type="ChEBI" id="CHEBI:58502"/>
        <dbReference type="ChEBI" id="CHEBI:60487"/>
        <dbReference type="EC" id="2.7.7.62"/>
    </reaction>
</comment>
<dbReference type="EC" id="2.7.7.62" evidence="14"/>
<comment type="similarity">
    <text evidence="7 14">Belongs to the CobU/CobP family.</text>
</comment>
<comment type="catalytic activity">
    <reaction evidence="1 14">
        <text>adenosylcob(III)inamide + ATP = adenosylcob(III)inamide phosphate + ADP + H(+)</text>
        <dbReference type="Rhea" id="RHEA:15769"/>
        <dbReference type="ChEBI" id="CHEBI:2480"/>
        <dbReference type="ChEBI" id="CHEBI:15378"/>
        <dbReference type="ChEBI" id="CHEBI:30616"/>
        <dbReference type="ChEBI" id="CHEBI:58502"/>
        <dbReference type="ChEBI" id="CHEBI:456216"/>
        <dbReference type="EC" id="2.7.1.156"/>
    </reaction>
</comment>
<evidence type="ECO:0000256" key="9">
    <source>
        <dbReference type="ARBA" id="ARBA00022679"/>
    </source>
</evidence>
<keyword evidence="12 14" id="KW-0067">ATP-binding</keyword>
<evidence type="ECO:0000256" key="8">
    <source>
        <dbReference type="ARBA" id="ARBA00022573"/>
    </source>
</evidence>
<dbReference type="InterPro" id="IPR027417">
    <property type="entry name" value="P-loop_NTPase"/>
</dbReference>
<proteinExistence type="inferred from homology"/>
<evidence type="ECO:0000256" key="7">
    <source>
        <dbReference type="ARBA" id="ARBA00007490"/>
    </source>
</evidence>
<reference evidence="16" key="1">
    <citation type="journal article" date="2022" name="J Environ Chem Eng">
        <title>Biodegradation of petroleum oil using a constructed nonpathogenic and heavy metal-tolerant bacterial consortium isolated from marine sponges.</title>
        <authorList>
            <person name="Dechsakulwatana C."/>
            <person name="Rungsihiranrut A."/>
            <person name="Muangchinda C."/>
            <person name="Ningthoujam R."/>
            <person name="Klankeo P."/>
            <person name="Pinyakong O."/>
        </authorList>
    </citation>
    <scope>NUCLEOTIDE SEQUENCE [LARGE SCALE GENOMIC DNA]</scope>
    <source>
        <strain evidence="16">MO2-4</strain>
    </source>
</reference>
<accession>A0ABU3ZSJ9</accession>
<dbReference type="GO" id="GO:0008820">
    <property type="term" value="F:cobinamide phosphate guanylyltransferase activity"/>
    <property type="evidence" value="ECO:0007669"/>
    <property type="project" value="UniProtKB-EC"/>
</dbReference>
<dbReference type="NCBIfam" id="NF004469">
    <property type="entry name" value="PRK05800.1"/>
    <property type="match status" value="1"/>
</dbReference>